<keyword evidence="2" id="KW-1185">Reference proteome</keyword>
<name>A0A9P4X759_9HYPO</name>
<accession>A0A9P4X759</accession>
<feature type="non-terminal residue" evidence="1">
    <location>
        <position position="85"/>
    </location>
</feature>
<evidence type="ECO:0000313" key="2">
    <source>
        <dbReference type="Proteomes" id="UP000801864"/>
    </source>
</evidence>
<comment type="caution">
    <text evidence="1">The sequence shown here is derived from an EMBL/GenBank/DDBJ whole genome shotgun (WGS) entry which is preliminary data.</text>
</comment>
<protein>
    <submittedName>
        <fullName evidence="1">Uncharacterized protein</fullName>
    </submittedName>
</protein>
<dbReference type="EMBL" id="QLNT01000022">
    <property type="protein sequence ID" value="KAF3060711.1"/>
    <property type="molecule type" value="Genomic_DNA"/>
</dbReference>
<evidence type="ECO:0000313" key="1">
    <source>
        <dbReference type="EMBL" id="KAF3060711.1"/>
    </source>
</evidence>
<proteinExistence type="predicted"/>
<gene>
    <name evidence="1" type="ORF">CFAM422_010873</name>
</gene>
<organism evidence="1 2">
    <name type="scientific">Trichoderma lentiforme</name>
    <dbReference type="NCBI Taxonomy" id="1567552"/>
    <lineage>
        <taxon>Eukaryota</taxon>
        <taxon>Fungi</taxon>
        <taxon>Dikarya</taxon>
        <taxon>Ascomycota</taxon>
        <taxon>Pezizomycotina</taxon>
        <taxon>Sordariomycetes</taxon>
        <taxon>Hypocreomycetidae</taxon>
        <taxon>Hypocreales</taxon>
        <taxon>Hypocreaceae</taxon>
        <taxon>Trichoderma</taxon>
    </lineage>
</organism>
<dbReference type="AlphaFoldDB" id="A0A9P4X759"/>
<dbReference type="Proteomes" id="UP000801864">
    <property type="component" value="Unassembled WGS sequence"/>
</dbReference>
<sequence>CRYLRGVAHLLCGRVSIKTYEKGYRCQIDKYESRTAKADIAASPELSPDFPVFKQKIFAENRLALEPLDDDDMIVIREAIDYGEP</sequence>
<reference evidence="1 2" key="1">
    <citation type="submission" date="2018-06" db="EMBL/GenBank/DDBJ databases">
        <title>Genome analysis of cellulolytic fungus Trichoderma lentiforme CFAM-422.</title>
        <authorList>
            <person name="Steindorff A.S."/>
            <person name="Formighieri E.F."/>
            <person name="Midorikawa G.E.O."/>
            <person name="Tamietti M.S."/>
            <person name="Ramos E.Z."/>
            <person name="Silva A.S."/>
            <person name="Bon E.P.S."/>
            <person name="Mendes T.D."/>
            <person name="Damaso M.C.T."/>
            <person name="Favaro L.C.L."/>
        </authorList>
    </citation>
    <scope>NUCLEOTIDE SEQUENCE [LARGE SCALE GENOMIC DNA]</scope>
    <source>
        <strain evidence="1 2">CFAM-422</strain>
    </source>
</reference>